<dbReference type="RefSeq" id="XP_016626964.1">
    <property type="nucleotide sequence ID" value="XM_016781993.1"/>
</dbReference>
<name>A0A0D2I6K2_9EURO</name>
<evidence type="ECO:0000259" key="2">
    <source>
        <dbReference type="Pfam" id="PF02230"/>
    </source>
</evidence>
<dbReference type="GO" id="GO:0052689">
    <property type="term" value="F:carboxylic ester hydrolase activity"/>
    <property type="evidence" value="ECO:0007669"/>
    <property type="project" value="TreeGrafter"/>
</dbReference>
<dbReference type="InterPro" id="IPR050565">
    <property type="entry name" value="LYPA1-2/EST-like"/>
</dbReference>
<dbReference type="STRING" id="1442371.A0A0D2I6K2"/>
<accession>A0A0D2I6K2</accession>
<dbReference type="Gene3D" id="3.40.50.1820">
    <property type="entry name" value="alpha/beta hydrolase"/>
    <property type="match status" value="1"/>
</dbReference>
<dbReference type="GO" id="GO:0005737">
    <property type="term" value="C:cytoplasm"/>
    <property type="evidence" value="ECO:0007669"/>
    <property type="project" value="TreeGrafter"/>
</dbReference>
<dbReference type="AlphaFoldDB" id="A0A0D2I6K2"/>
<sequence length="303" mass="33209">MSDRATLPIYIVNPTTKHTHTAILLHGQGDNGADFAEELLCSSSFSEGRAGGDSEKTLPALFPSWRWVFPSAPSRWSRVFEEELSAWFDAPSLSDPTFMEDLQMDGIRESVLDISRILHDEASRLGGASQNIVLGGISQGAAVGLWALLYHGREAPCSKLGGFVGASCWLPFSSYIERVLCNTDVGQLTTDPPVPTTTTTTSLDFVNSMFKATKSSLASHSHDGPHPLLSTPVFLGHGTDDAYVDISLGRHARDVLTRVGFFEVMWKEYVGAEQEGHWFKEPEQVDDIVQFLRTVDTGQPFST</sequence>
<feature type="domain" description="Phospholipase/carboxylesterase/thioesterase" evidence="2">
    <location>
        <begin position="11"/>
        <end position="222"/>
    </location>
</feature>
<organism evidence="3 4">
    <name type="scientific">Fonsecaea multimorphosa CBS 102226</name>
    <dbReference type="NCBI Taxonomy" id="1442371"/>
    <lineage>
        <taxon>Eukaryota</taxon>
        <taxon>Fungi</taxon>
        <taxon>Dikarya</taxon>
        <taxon>Ascomycota</taxon>
        <taxon>Pezizomycotina</taxon>
        <taxon>Eurotiomycetes</taxon>
        <taxon>Chaetothyriomycetidae</taxon>
        <taxon>Chaetothyriales</taxon>
        <taxon>Herpotrichiellaceae</taxon>
        <taxon>Fonsecaea</taxon>
    </lineage>
</organism>
<gene>
    <name evidence="3" type="ORF">Z520_11505</name>
</gene>
<dbReference type="Proteomes" id="UP000053411">
    <property type="component" value="Unassembled WGS sequence"/>
</dbReference>
<dbReference type="InterPro" id="IPR029058">
    <property type="entry name" value="AB_hydrolase_fold"/>
</dbReference>
<dbReference type="GeneID" id="27717251"/>
<dbReference type="InterPro" id="IPR003140">
    <property type="entry name" value="PLipase/COase/thioEstase"/>
</dbReference>
<keyword evidence="4" id="KW-1185">Reference proteome</keyword>
<reference evidence="3 4" key="1">
    <citation type="submission" date="2015-01" db="EMBL/GenBank/DDBJ databases">
        <title>The Genome Sequence of Fonsecaea multimorphosa CBS 102226.</title>
        <authorList>
            <consortium name="The Broad Institute Genomics Platform"/>
            <person name="Cuomo C."/>
            <person name="de Hoog S."/>
            <person name="Gorbushina A."/>
            <person name="Stielow B."/>
            <person name="Teixiera M."/>
            <person name="Abouelleil A."/>
            <person name="Chapman S.B."/>
            <person name="Priest M."/>
            <person name="Young S.K."/>
            <person name="Wortman J."/>
            <person name="Nusbaum C."/>
            <person name="Birren B."/>
        </authorList>
    </citation>
    <scope>NUCLEOTIDE SEQUENCE [LARGE SCALE GENOMIC DNA]</scope>
    <source>
        <strain evidence="3 4">CBS 102226</strain>
    </source>
</reference>
<dbReference type="EMBL" id="KN848100">
    <property type="protein sequence ID" value="KIX92841.1"/>
    <property type="molecule type" value="Genomic_DNA"/>
</dbReference>
<dbReference type="OrthoDB" id="2418081at2759"/>
<evidence type="ECO:0000313" key="3">
    <source>
        <dbReference type="EMBL" id="KIX92841.1"/>
    </source>
</evidence>
<evidence type="ECO:0000313" key="4">
    <source>
        <dbReference type="Proteomes" id="UP000053411"/>
    </source>
</evidence>
<dbReference type="SUPFAM" id="SSF53474">
    <property type="entry name" value="alpha/beta-Hydrolases"/>
    <property type="match status" value="1"/>
</dbReference>
<comment type="similarity">
    <text evidence="1">Belongs to the AB hydrolase superfamily. AB hydrolase 2 family.</text>
</comment>
<dbReference type="PANTHER" id="PTHR10655:SF63">
    <property type="entry name" value="PHOSPHOLIPASE_CARBOXYLESTERASE_THIOESTERASE DOMAIN-CONTAINING PROTEIN"/>
    <property type="match status" value="1"/>
</dbReference>
<dbReference type="Pfam" id="PF02230">
    <property type="entry name" value="Abhydrolase_2"/>
    <property type="match status" value="1"/>
</dbReference>
<dbReference type="VEuPathDB" id="FungiDB:Z520_11505"/>
<protein>
    <recommendedName>
        <fullName evidence="2">Phospholipase/carboxylesterase/thioesterase domain-containing protein</fullName>
    </recommendedName>
</protein>
<dbReference type="PANTHER" id="PTHR10655">
    <property type="entry name" value="LYSOPHOSPHOLIPASE-RELATED"/>
    <property type="match status" value="1"/>
</dbReference>
<evidence type="ECO:0000256" key="1">
    <source>
        <dbReference type="ARBA" id="ARBA00006499"/>
    </source>
</evidence>
<proteinExistence type="inferred from homology"/>
<dbReference type="GO" id="GO:0008474">
    <property type="term" value="F:palmitoyl-(protein) hydrolase activity"/>
    <property type="evidence" value="ECO:0007669"/>
    <property type="project" value="TreeGrafter"/>
</dbReference>